<proteinExistence type="predicted"/>
<feature type="region of interest" description="Disordered" evidence="1">
    <location>
        <begin position="172"/>
        <end position="192"/>
    </location>
</feature>
<dbReference type="AlphaFoldDB" id="A0AAV3PA55"/>
<evidence type="ECO:0000313" key="3">
    <source>
        <dbReference type="Proteomes" id="UP001454036"/>
    </source>
</evidence>
<accession>A0AAV3PA55</accession>
<comment type="caution">
    <text evidence="2">The sequence shown here is derived from an EMBL/GenBank/DDBJ whole genome shotgun (WGS) entry which is preliminary data.</text>
</comment>
<protein>
    <submittedName>
        <fullName evidence="2">Uncharacterized protein</fullName>
    </submittedName>
</protein>
<feature type="compositionally biased region" description="Polar residues" evidence="1">
    <location>
        <begin position="183"/>
        <end position="192"/>
    </location>
</feature>
<gene>
    <name evidence="2" type="ORF">LIER_07714</name>
</gene>
<organism evidence="2 3">
    <name type="scientific">Lithospermum erythrorhizon</name>
    <name type="common">Purple gromwell</name>
    <name type="synonym">Lithospermum officinale var. erythrorhizon</name>
    <dbReference type="NCBI Taxonomy" id="34254"/>
    <lineage>
        <taxon>Eukaryota</taxon>
        <taxon>Viridiplantae</taxon>
        <taxon>Streptophyta</taxon>
        <taxon>Embryophyta</taxon>
        <taxon>Tracheophyta</taxon>
        <taxon>Spermatophyta</taxon>
        <taxon>Magnoliopsida</taxon>
        <taxon>eudicotyledons</taxon>
        <taxon>Gunneridae</taxon>
        <taxon>Pentapetalae</taxon>
        <taxon>asterids</taxon>
        <taxon>lamiids</taxon>
        <taxon>Boraginales</taxon>
        <taxon>Boraginaceae</taxon>
        <taxon>Boraginoideae</taxon>
        <taxon>Lithospermeae</taxon>
        <taxon>Lithospermum</taxon>
    </lineage>
</organism>
<reference evidence="2 3" key="1">
    <citation type="submission" date="2024-01" db="EMBL/GenBank/DDBJ databases">
        <title>The complete chloroplast genome sequence of Lithospermum erythrorhizon: insights into the phylogenetic relationship among Boraginaceae species and the maternal lineages of purple gromwells.</title>
        <authorList>
            <person name="Okada T."/>
            <person name="Watanabe K."/>
        </authorList>
    </citation>
    <scope>NUCLEOTIDE SEQUENCE [LARGE SCALE GENOMIC DNA]</scope>
</reference>
<name>A0AAV3PA55_LITER</name>
<dbReference type="Proteomes" id="UP001454036">
    <property type="component" value="Unassembled WGS sequence"/>
</dbReference>
<keyword evidence="3" id="KW-1185">Reference proteome</keyword>
<evidence type="ECO:0000313" key="2">
    <source>
        <dbReference type="EMBL" id="GAA0148201.1"/>
    </source>
</evidence>
<evidence type="ECO:0000256" key="1">
    <source>
        <dbReference type="SAM" id="MobiDB-lite"/>
    </source>
</evidence>
<sequence>MTSESVPLFRRANVVKKVSQDTVVTTSHPTVAPQPCSSSGKRPAAETCPYLFSKRHKSISHKRPRFEILDLIEDPLISIPPEWEVPRESSSLNPSISRLLPEEDVDSAPKLEQIRKDYDAIRDPLEIHGAVARHLIKALNASHALACRTDLLGDARAEACEKERALQFQVIHPSYEGEETSDRSNLSGNQEA</sequence>
<dbReference type="EMBL" id="BAABME010001200">
    <property type="protein sequence ID" value="GAA0148201.1"/>
    <property type="molecule type" value="Genomic_DNA"/>
</dbReference>